<evidence type="ECO:0000259" key="2">
    <source>
        <dbReference type="Pfam" id="PF08170"/>
    </source>
</evidence>
<evidence type="ECO:0000313" key="4">
    <source>
        <dbReference type="Ensembl" id="ENSEBUP00000023844.1"/>
    </source>
</evidence>
<keyword evidence="5" id="KW-1185">Reference proteome</keyword>
<dbReference type="GeneTree" id="ENSGT00390000017478"/>
<dbReference type="PANTHER" id="PTHR22731:SF3">
    <property type="entry name" value="RIBONUCLEASES P_MRP PROTEIN SUBUNIT POP1"/>
    <property type="match status" value="1"/>
</dbReference>
<evidence type="ECO:0000313" key="5">
    <source>
        <dbReference type="Proteomes" id="UP000694388"/>
    </source>
</evidence>
<feature type="region of interest" description="Disordered" evidence="1">
    <location>
        <begin position="320"/>
        <end position="378"/>
    </location>
</feature>
<dbReference type="InterPro" id="IPR055079">
    <property type="entry name" value="POP1_C"/>
</dbReference>
<dbReference type="InterPro" id="IPR039182">
    <property type="entry name" value="Pop1"/>
</dbReference>
<evidence type="ECO:0000256" key="1">
    <source>
        <dbReference type="SAM" id="MobiDB-lite"/>
    </source>
</evidence>
<organism evidence="4 5">
    <name type="scientific">Eptatretus burgeri</name>
    <name type="common">Inshore hagfish</name>
    <dbReference type="NCBI Taxonomy" id="7764"/>
    <lineage>
        <taxon>Eukaryota</taxon>
        <taxon>Metazoa</taxon>
        <taxon>Chordata</taxon>
        <taxon>Craniata</taxon>
        <taxon>Vertebrata</taxon>
        <taxon>Cyclostomata</taxon>
        <taxon>Myxini</taxon>
        <taxon>Myxiniformes</taxon>
        <taxon>Myxinidae</taxon>
        <taxon>Eptatretinae</taxon>
        <taxon>Eptatretus</taxon>
    </lineage>
</organism>
<feature type="compositionally biased region" description="Basic and acidic residues" evidence="1">
    <location>
        <begin position="335"/>
        <end position="353"/>
    </location>
</feature>
<reference evidence="4" key="2">
    <citation type="submission" date="2025-09" db="UniProtKB">
        <authorList>
            <consortium name="Ensembl"/>
        </authorList>
    </citation>
    <scope>IDENTIFICATION</scope>
</reference>
<dbReference type="GO" id="GO:0000172">
    <property type="term" value="C:ribonuclease MRP complex"/>
    <property type="evidence" value="ECO:0007669"/>
    <property type="project" value="InterPro"/>
</dbReference>
<sequence>MMDVEDAKQITHHGFDAQLAWSALWDNTVRGEVTQKKMPEQELNELRRKVLVPGSRLNLGAHEAAVPVLLVQQGGRETGRALCGWGAAWDLILPKGWAMAFWIPLVYQEALVGGLRESERHSMYRGVPHFPDDFPDCVAGLRHAAEYKVQALDKFKRYPPDKRPNFVKLGVQSPFAPLWDLLAQEWDAMRSNKDFCDFLKVEGKIQDESFLTVQQEVRVEDESHAPKDMEDKCKEACLFYTIRNQRLLARLAVWCGLGRAPRRPAGLPESSDGMGPSLAESLLLASSNSYGFVWVRLELLERGTPEHLAAVSIPSSDDLAKLKNDKTYNGPLEPMHSDPFKTQLRAEGKQKKIEKGKKKKKKNQEEKRNSEDKKESEDVLIKGLHPEPLGSAVSHCSRLLLGSVARGDFSLAEGAGRCFAFVSLVGLLRVILHQQLVGLRPPGGGRRPLVLVRNLNSLQYYFAWLSVELQWL</sequence>
<dbReference type="Ensembl" id="ENSEBUT00000024420.1">
    <property type="protein sequence ID" value="ENSEBUP00000023844.1"/>
    <property type="gene ID" value="ENSEBUG00000014694.1"/>
</dbReference>
<feature type="domain" description="POPLD" evidence="2">
    <location>
        <begin position="89"/>
        <end position="179"/>
    </location>
</feature>
<dbReference type="Proteomes" id="UP000694388">
    <property type="component" value="Unplaced"/>
</dbReference>
<feature type="domain" description="POP1 C-terminal" evidence="3">
    <location>
        <begin position="292"/>
        <end position="468"/>
    </location>
</feature>
<evidence type="ECO:0000259" key="3">
    <source>
        <dbReference type="Pfam" id="PF22770"/>
    </source>
</evidence>
<proteinExistence type="predicted"/>
<name>A0A8C4R3J5_EPTBU</name>
<dbReference type="OMA" id="ICIPRRD"/>
<dbReference type="GO" id="GO:0001682">
    <property type="term" value="P:tRNA 5'-leader removal"/>
    <property type="evidence" value="ECO:0007669"/>
    <property type="project" value="InterPro"/>
</dbReference>
<evidence type="ECO:0008006" key="6">
    <source>
        <dbReference type="Google" id="ProtNLM"/>
    </source>
</evidence>
<feature type="compositionally biased region" description="Basic and acidic residues" evidence="1">
    <location>
        <begin position="363"/>
        <end position="378"/>
    </location>
</feature>
<dbReference type="GO" id="GO:0005655">
    <property type="term" value="C:nucleolar ribonuclease P complex"/>
    <property type="evidence" value="ECO:0007669"/>
    <property type="project" value="InterPro"/>
</dbReference>
<dbReference type="Pfam" id="PF22770">
    <property type="entry name" value="POP1_C"/>
    <property type="match status" value="1"/>
</dbReference>
<protein>
    <recommendedName>
        <fullName evidence="6">POPLD domain-containing protein</fullName>
    </recommendedName>
</protein>
<accession>A0A8C4R3J5</accession>
<dbReference type="InterPro" id="IPR012590">
    <property type="entry name" value="POPLD_dom"/>
</dbReference>
<dbReference type="PANTHER" id="PTHR22731">
    <property type="entry name" value="RIBONUCLEASES P/MRP PROTEIN SUBUNIT POP1"/>
    <property type="match status" value="1"/>
</dbReference>
<dbReference type="AlphaFoldDB" id="A0A8C4R3J5"/>
<reference evidence="4" key="1">
    <citation type="submission" date="2025-08" db="UniProtKB">
        <authorList>
            <consortium name="Ensembl"/>
        </authorList>
    </citation>
    <scope>IDENTIFICATION</scope>
</reference>
<dbReference type="Pfam" id="PF08170">
    <property type="entry name" value="POPLD"/>
    <property type="match status" value="1"/>
</dbReference>